<keyword evidence="7 8" id="KW-0472">Membrane</keyword>
<dbReference type="RefSeq" id="WP_344454176.1">
    <property type="nucleotide sequence ID" value="NZ_BAAATZ010000025.1"/>
</dbReference>
<evidence type="ECO:0000256" key="7">
    <source>
        <dbReference type="ARBA" id="ARBA00023136"/>
    </source>
</evidence>
<protein>
    <recommendedName>
        <fullName evidence="9">Glycosyltransferase RgtA/B/C/D-like domain-containing protein</fullName>
    </recommendedName>
</protein>
<dbReference type="EMBL" id="BAAATZ010000025">
    <property type="protein sequence ID" value="GAA2733620.1"/>
    <property type="molecule type" value="Genomic_DNA"/>
</dbReference>
<feature type="transmembrane region" description="Helical" evidence="8">
    <location>
        <begin position="315"/>
        <end position="331"/>
    </location>
</feature>
<feature type="domain" description="Glycosyltransferase RgtA/B/C/D-like" evidence="9">
    <location>
        <begin position="66"/>
        <end position="206"/>
    </location>
</feature>
<sequence>MPVLGHRIPAPTVLVPALLALVITACGLDGPALWRDEAVTAGMARRPLGSLFPVLGEIDAVHGLYYLLMKGFVALFGDGETALRAPSVIGAVLAAGATAELGRRLGGARVGLFAGLLVAISPAMSRYAQEARQYTLVSGLAVLATLLLVLALRERRTFTWYGVTIALLGLLHLFTLLLVPAHLVTVLLRRDRGLLLRWASATSAALAPCAVLAAVALPQSGQVGWIEPPDAVVVTRMLDDLAGTPAFFALCVVLILLGRNAALWRTAAPWTVLPPLILLVASLWDPFYVFRYVLFCVPAVALLTAAGLDRLRWSAGVPVLLTAALLALPAHQQMRLPSERADDLRTLARIIETESAPGDALVFHYTDSRRVMSAYPDAYTGLSDVLADRPDEGLDGREAPAERFGERLRDVRRLFYVDYSRKPAASLFTDSDAAKESLIRDNDAEWARTGRWLFKGGSVHLYERRPPFT</sequence>
<accession>A0ABN3UIQ4</accession>
<feature type="transmembrane region" description="Helical" evidence="8">
    <location>
        <begin position="195"/>
        <end position="217"/>
    </location>
</feature>
<gene>
    <name evidence="10" type="ORF">GCM10010439_54120</name>
</gene>
<evidence type="ECO:0000256" key="1">
    <source>
        <dbReference type="ARBA" id="ARBA00004651"/>
    </source>
</evidence>
<evidence type="ECO:0000259" key="9">
    <source>
        <dbReference type="Pfam" id="PF13231"/>
    </source>
</evidence>
<keyword evidence="4" id="KW-0808">Transferase</keyword>
<evidence type="ECO:0000256" key="4">
    <source>
        <dbReference type="ARBA" id="ARBA00022679"/>
    </source>
</evidence>
<keyword evidence="5 8" id="KW-0812">Transmembrane</keyword>
<feature type="transmembrane region" description="Helical" evidence="8">
    <location>
        <begin position="105"/>
        <end position="122"/>
    </location>
</feature>
<feature type="transmembrane region" description="Helical" evidence="8">
    <location>
        <begin position="51"/>
        <end position="69"/>
    </location>
</feature>
<organism evidence="10 11">
    <name type="scientific">Actinocorallia aurantiaca</name>
    <dbReference type="NCBI Taxonomy" id="46204"/>
    <lineage>
        <taxon>Bacteria</taxon>
        <taxon>Bacillati</taxon>
        <taxon>Actinomycetota</taxon>
        <taxon>Actinomycetes</taxon>
        <taxon>Streptosporangiales</taxon>
        <taxon>Thermomonosporaceae</taxon>
        <taxon>Actinocorallia</taxon>
    </lineage>
</organism>
<proteinExistence type="predicted"/>
<comment type="caution">
    <text evidence="10">The sequence shown here is derived from an EMBL/GenBank/DDBJ whole genome shotgun (WGS) entry which is preliminary data.</text>
</comment>
<keyword evidence="3" id="KW-0328">Glycosyltransferase</keyword>
<dbReference type="Proteomes" id="UP001501842">
    <property type="component" value="Unassembled WGS sequence"/>
</dbReference>
<dbReference type="InterPro" id="IPR038731">
    <property type="entry name" value="RgtA/B/C-like"/>
</dbReference>
<keyword evidence="11" id="KW-1185">Reference proteome</keyword>
<feature type="transmembrane region" description="Helical" evidence="8">
    <location>
        <begin position="264"/>
        <end position="284"/>
    </location>
</feature>
<evidence type="ECO:0000256" key="6">
    <source>
        <dbReference type="ARBA" id="ARBA00022989"/>
    </source>
</evidence>
<comment type="subcellular location">
    <subcellularLocation>
        <location evidence="1">Cell membrane</location>
        <topology evidence="1">Multi-pass membrane protein</topology>
    </subcellularLocation>
</comment>
<evidence type="ECO:0000313" key="10">
    <source>
        <dbReference type="EMBL" id="GAA2733620.1"/>
    </source>
</evidence>
<keyword evidence="2" id="KW-1003">Cell membrane</keyword>
<keyword evidence="6 8" id="KW-1133">Transmembrane helix</keyword>
<feature type="transmembrane region" description="Helical" evidence="8">
    <location>
        <begin position="158"/>
        <end position="188"/>
    </location>
</feature>
<evidence type="ECO:0000256" key="2">
    <source>
        <dbReference type="ARBA" id="ARBA00022475"/>
    </source>
</evidence>
<dbReference type="InterPro" id="IPR050297">
    <property type="entry name" value="LipidA_mod_glycosyltrf_83"/>
</dbReference>
<evidence type="ECO:0000313" key="11">
    <source>
        <dbReference type="Proteomes" id="UP001501842"/>
    </source>
</evidence>
<evidence type="ECO:0000256" key="8">
    <source>
        <dbReference type="SAM" id="Phobius"/>
    </source>
</evidence>
<evidence type="ECO:0000256" key="3">
    <source>
        <dbReference type="ARBA" id="ARBA00022676"/>
    </source>
</evidence>
<dbReference type="PANTHER" id="PTHR33908:SF3">
    <property type="entry name" value="UNDECAPRENYL PHOSPHATE-ALPHA-4-AMINO-4-DEOXY-L-ARABINOSE ARABINOSYL TRANSFERASE"/>
    <property type="match status" value="1"/>
</dbReference>
<feature type="transmembrane region" description="Helical" evidence="8">
    <location>
        <begin position="290"/>
        <end position="308"/>
    </location>
</feature>
<reference evidence="10 11" key="1">
    <citation type="journal article" date="2019" name="Int. J. Syst. Evol. Microbiol.">
        <title>The Global Catalogue of Microorganisms (GCM) 10K type strain sequencing project: providing services to taxonomists for standard genome sequencing and annotation.</title>
        <authorList>
            <consortium name="The Broad Institute Genomics Platform"/>
            <consortium name="The Broad Institute Genome Sequencing Center for Infectious Disease"/>
            <person name="Wu L."/>
            <person name="Ma J."/>
        </authorList>
    </citation>
    <scope>NUCLEOTIDE SEQUENCE [LARGE SCALE GENOMIC DNA]</scope>
    <source>
        <strain evidence="10 11">JCM 8201</strain>
    </source>
</reference>
<feature type="transmembrane region" description="Helical" evidence="8">
    <location>
        <begin position="134"/>
        <end position="152"/>
    </location>
</feature>
<feature type="transmembrane region" description="Helical" evidence="8">
    <location>
        <begin position="237"/>
        <end position="257"/>
    </location>
</feature>
<evidence type="ECO:0000256" key="5">
    <source>
        <dbReference type="ARBA" id="ARBA00022692"/>
    </source>
</evidence>
<dbReference type="Pfam" id="PF13231">
    <property type="entry name" value="PMT_2"/>
    <property type="match status" value="1"/>
</dbReference>
<dbReference type="PANTHER" id="PTHR33908">
    <property type="entry name" value="MANNOSYLTRANSFERASE YKCB-RELATED"/>
    <property type="match status" value="1"/>
</dbReference>
<dbReference type="PROSITE" id="PS51257">
    <property type="entry name" value="PROKAR_LIPOPROTEIN"/>
    <property type="match status" value="1"/>
</dbReference>
<name>A0ABN3UIQ4_9ACTN</name>